<dbReference type="GO" id="GO:0042274">
    <property type="term" value="P:ribosomal small subunit biogenesis"/>
    <property type="evidence" value="ECO:0007669"/>
    <property type="project" value="TreeGrafter"/>
</dbReference>
<keyword evidence="2" id="KW-1133">Transmembrane helix</keyword>
<dbReference type="GO" id="GO:0005730">
    <property type="term" value="C:nucleolus"/>
    <property type="evidence" value="ECO:0007669"/>
    <property type="project" value="TreeGrafter"/>
</dbReference>
<evidence type="ECO:0000259" key="3">
    <source>
        <dbReference type="SMART" id="SM00543"/>
    </source>
</evidence>
<keyword evidence="2" id="KW-0472">Membrane</keyword>
<dbReference type="Gene3D" id="1.25.40.180">
    <property type="match status" value="1"/>
</dbReference>
<keyword evidence="2" id="KW-0812">Transmembrane</keyword>
<dbReference type="PANTHER" id="PTHR18034">
    <property type="entry name" value="CELL CYCLE CONTROL PROTEIN CWF22-RELATED"/>
    <property type="match status" value="1"/>
</dbReference>
<organism evidence="4 5">
    <name type="scientific">Quercus suber</name>
    <name type="common">Cork oak</name>
    <dbReference type="NCBI Taxonomy" id="58331"/>
    <lineage>
        <taxon>Eukaryota</taxon>
        <taxon>Viridiplantae</taxon>
        <taxon>Streptophyta</taxon>
        <taxon>Embryophyta</taxon>
        <taxon>Tracheophyta</taxon>
        <taxon>Spermatophyta</taxon>
        <taxon>Magnoliopsida</taxon>
        <taxon>eudicotyledons</taxon>
        <taxon>Gunneridae</taxon>
        <taxon>Pentapetalae</taxon>
        <taxon>rosids</taxon>
        <taxon>fabids</taxon>
        <taxon>Fagales</taxon>
        <taxon>Fagaceae</taxon>
        <taxon>Quercus</taxon>
    </lineage>
</organism>
<dbReference type="SUPFAM" id="SSF48371">
    <property type="entry name" value="ARM repeat"/>
    <property type="match status" value="1"/>
</dbReference>
<dbReference type="InterPro" id="IPR016024">
    <property type="entry name" value="ARM-type_fold"/>
</dbReference>
<feature type="transmembrane region" description="Helical" evidence="2">
    <location>
        <begin position="131"/>
        <end position="155"/>
    </location>
</feature>
<dbReference type="PANTHER" id="PTHR18034:SF4">
    <property type="entry name" value="NUCLEOLAR MIF4G DOMAIN-CONTAINING PROTEIN 1"/>
    <property type="match status" value="1"/>
</dbReference>
<reference evidence="4 5" key="1">
    <citation type="journal article" date="2018" name="Sci. Data">
        <title>The draft genome sequence of cork oak.</title>
        <authorList>
            <person name="Ramos A.M."/>
            <person name="Usie A."/>
            <person name="Barbosa P."/>
            <person name="Barros P.M."/>
            <person name="Capote T."/>
            <person name="Chaves I."/>
            <person name="Simoes F."/>
            <person name="Abreu I."/>
            <person name="Carrasquinho I."/>
            <person name="Faro C."/>
            <person name="Guimaraes J.B."/>
            <person name="Mendonca D."/>
            <person name="Nobrega F."/>
            <person name="Rodrigues L."/>
            <person name="Saibo N.J.M."/>
            <person name="Varela M.C."/>
            <person name="Egas C."/>
            <person name="Matos J."/>
            <person name="Miguel C.M."/>
            <person name="Oliveira M.M."/>
            <person name="Ricardo C.P."/>
            <person name="Goncalves S."/>
        </authorList>
    </citation>
    <scope>NUCLEOTIDE SEQUENCE [LARGE SCALE GENOMIC DNA]</scope>
    <source>
        <strain evidence="5">cv. HL8</strain>
    </source>
</reference>
<dbReference type="AlphaFoldDB" id="A0AAW0ILP6"/>
<comment type="caution">
    <text evidence="4">The sequence shown here is derived from an EMBL/GenBank/DDBJ whole genome shotgun (WGS) entry which is preliminary data.</text>
</comment>
<evidence type="ECO:0000256" key="2">
    <source>
        <dbReference type="SAM" id="Phobius"/>
    </source>
</evidence>
<dbReference type="InterPro" id="IPR003890">
    <property type="entry name" value="MIF4G-like_typ-3"/>
</dbReference>
<dbReference type="GO" id="GO:0003723">
    <property type="term" value="F:RNA binding"/>
    <property type="evidence" value="ECO:0007669"/>
    <property type="project" value="InterPro"/>
</dbReference>
<dbReference type="InterPro" id="IPR050781">
    <property type="entry name" value="CWC22_splicing_factor"/>
</dbReference>
<name>A0AAW0ILP6_QUESU</name>
<feature type="domain" description="MIF4G" evidence="3">
    <location>
        <begin position="148"/>
        <end position="351"/>
    </location>
</feature>
<proteinExistence type="predicted"/>
<feature type="region of interest" description="Disordered" evidence="1">
    <location>
        <begin position="52"/>
        <end position="78"/>
    </location>
</feature>
<evidence type="ECO:0000256" key="1">
    <source>
        <dbReference type="SAM" id="MobiDB-lite"/>
    </source>
</evidence>
<evidence type="ECO:0000313" key="5">
    <source>
        <dbReference type="Proteomes" id="UP000237347"/>
    </source>
</evidence>
<accession>A0AAW0ILP6</accession>
<protein>
    <submittedName>
        <fullName evidence="4">Nucleolar mif4g domain-containing protein 1 like protein</fullName>
    </submittedName>
</protein>
<dbReference type="Pfam" id="PF02854">
    <property type="entry name" value="MIF4G"/>
    <property type="match status" value="1"/>
</dbReference>
<feature type="transmembrane region" description="Helical" evidence="2">
    <location>
        <begin position="189"/>
        <end position="209"/>
    </location>
</feature>
<dbReference type="SMART" id="SM00543">
    <property type="entry name" value="MIF4G"/>
    <property type="match status" value="1"/>
</dbReference>
<evidence type="ECO:0000313" key="4">
    <source>
        <dbReference type="EMBL" id="KAK7815337.1"/>
    </source>
</evidence>
<dbReference type="EMBL" id="PKMF04001016">
    <property type="protein sequence ID" value="KAK7815337.1"/>
    <property type="molecule type" value="Genomic_DNA"/>
</dbReference>
<sequence>MGMHNSTVLSTEEDLEMELKLAKKLNVKAGKLRGEDDRIKFLCALPIAQQNSEKSSESKKRKKKKNMSLDHAPGSEIPDNLQWKREQAYRRIEDKEVNGKYITPHIRACAGNESEKYTQIRRRLRGMKFMLLKFIRLNSYFLSKFLIFTFVPGLLNRLSESNVESITREISNIFYPITSGAASQIISKMYAAVFGTFVAGMACFVGNEFSAKLMASLAKYFEYHKEDNLSVRNITLSLSYLYSFGIFSGDMIYDFLLTLSKRLTDVDVSIILTTLQRRGLKIRPDDPAAMKKIILSVQDCVNELKVSPNLCLKLYVTLRTTGPKVDPVHHTGIKRWLKKLRVENILIRGLKWSKLLDPEKKGQWWLSGDMASTMDNVEEVANTIDKEVLEPKKCCSLLLPSG</sequence>
<keyword evidence="5" id="KW-1185">Reference proteome</keyword>
<dbReference type="Proteomes" id="UP000237347">
    <property type="component" value="Unassembled WGS sequence"/>
</dbReference>
<gene>
    <name evidence="4" type="ORF">CFP56_001733</name>
</gene>